<feature type="region of interest" description="Disordered" evidence="1">
    <location>
        <begin position="1"/>
        <end position="20"/>
    </location>
</feature>
<feature type="region of interest" description="Disordered" evidence="1">
    <location>
        <begin position="54"/>
        <end position="163"/>
    </location>
</feature>
<evidence type="ECO:0000313" key="2">
    <source>
        <dbReference type="EMBL" id="KAJ8793681.1"/>
    </source>
</evidence>
<accession>A0AB34HPP7</accession>
<feature type="compositionally biased region" description="Pro residues" evidence="1">
    <location>
        <begin position="177"/>
        <end position="188"/>
    </location>
</feature>
<dbReference type="PANTHER" id="PTHR17271">
    <property type="entry name" value="PLECKSTRIN HOMOLOGY PH DOMAIN-CONTAINING PROTEIN"/>
    <property type="match status" value="1"/>
</dbReference>
<keyword evidence="3" id="KW-1185">Reference proteome</keyword>
<dbReference type="EMBL" id="JAIQCJ010000944">
    <property type="protein sequence ID" value="KAJ8793681.1"/>
    <property type="molecule type" value="Genomic_DNA"/>
</dbReference>
<dbReference type="PANTHER" id="PTHR17271:SF9">
    <property type="entry name" value="MYOSIN PHOSPHATASE RHO-INTERACTING PROTEIN"/>
    <property type="match status" value="1"/>
</dbReference>
<feature type="compositionally biased region" description="Low complexity" evidence="1">
    <location>
        <begin position="1"/>
        <end position="10"/>
    </location>
</feature>
<comment type="caution">
    <text evidence="2">The sequence shown here is derived from an EMBL/GenBank/DDBJ whole genome shotgun (WGS) entry which is preliminary data.</text>
</comment>
<dbReference type="AlphaFoldDB" id="A0AB34HPP7"/>
<proteinExistence type="predicted"/>
<dbReference type="Proteomes" id="UP001159641">
    <property type="component" value="Unassembled WGS sequence"/>
</dbReference>
<protein>
    <submittedName>
        <fullName evidence="2">Uncharacterized protein</fullName>
    </submittedName>
</protein>
<name>A0AB34HPP7_ESCRO</name>
<dbReference type="GO" id="GO:0015629">
    <property type="term" value="C:actin cytoskeleton"/>
    <property type="evidence" value="ECO:0007669"/>
    <property type="project" value="TreeGrafter"/>
</dbReference>
<feature type="compositionally biased region" description="Gly residues" evidence="1">
    <location>
        <begin position="86"/>
        <end position="95"/>
    </location>
</feature>
<evidence type="ECO:0000256" key="1">
    <source>
        <dbReference type="SAM" id="MobiDB-lite"/>
    </source>
</evidence>
<feature type="region of interest" description="Disordered" evidence="1">
    <location>
        <begin position="175"/>
        <end position="197"/>
    </location>
</feature>
<dbReference type="GO" id="GO:0051015">
    <property type="term" value="F:actin filament binding"/>
    <property type="evidence" value="ECO:0007669"/>
    <property type="project" value="TreeGrafter"/>
</dbReference>
<dbReference type="InterPro" id="IPR052223">
    <property type="entry name" value="Actin_Cytoskeleton_Reg"/>
</dbReference>
<gene>
    <name evidence="2" type="ORF">J1605_003492</name>
</gene>
<organism evidence="2 3">
    <name type="scientific">Eschrichtius robustus</name>
    <name type="common">California gray whale</name>
    <name type="synonym">Eschrichtius gibbosus</name>
    <dbReference type="NCBI Taxonomy" id="9764"/>
    <lineage>
        <taxon>Eukaryota</taxon>
        <taxon>Metazoa</taxon>
        <taxon>Chordata</taxon>
        <taxon>Craniata</taxon>
        <taxon>Vertebrata</taxon>
        <taxon>Euteleostomi</taxon>
        <taxon>Mammalia</taxon>
        <taxon>Eutheria</taxon>
        <taxon>Laurasiatheria</taxon>
        <taxon>Artiodactyla</taxon>
        <taxon>Whippomorpha</taxon>
        <taxon>Cetacea</taxon>
        <taxon>Mysticeti</taxon>
        <taxon>Eschrichtiidae</taxon>
        <taxon>Eschrichtius</taxon>
    </lineage>
</organism>
<sequence length="418" mass="44181">MEAAAGDAAAPGLSPFPAMSAAKENPCRKFQANIFNKSKCQNCFKPRESHLLNDEDLTQAPGRAREQSAGPHSAARLRALSHRRPPGGGGLGPGLALGRDPGPPAGERLARPPRPQGRRSRPRLRPSSLGGFARFGGGNPPTSRRRTVPRAPGAGPGPGRPFRSWALRLRAATPAFPAGPAPRPPPGLSPASVSPASVSPTATSFPWSLCARPGALSRSSPADFVVGAPSTDTLLWSGPAWPFLLLRSVYTAGRVGGGAGVTAWDRLPSPGARKKLLVPETQSFTPHPGLRSQSVRTAGNPVSLEDLPGNWASELAMQPCLVWLSILKSKEQLTCSEIIYCGSDFLSMQRLASREEGLPAQMCAGVFQFQMDLKAAAAGKSGMRCDPLKVVLLRRKDSAWRPGDRPEGSCVWADRASV</sequence>
<reference evidence="2 3" key="1">
    <citation type="submission" date="2022-11" db="EMBL/GenBank/DDBJ databases">
        <title>Whole genome sequence of Eschrichtius robustus ER-17-0199.</title>
        <authorList>
            <person name="Bruniche-Olsen A."/>
            <person name="Black A.N."/>
            <person name="Fields C.J."/>
            <person name="Walden K."/>
            <person name="Dewoody J.A."/>
        </authorList>
    </citation>
    <scope>NUCLEOTIDE SEQUENCE [LARGE SCALE GENOMIC DNA]</scope>
    <source>
        <strain evidence="2">ER-17-0199</strain>
        <tissue evidence="2">Blubber</tissue>
    </source>
</reference>
<evidence type="ECO:0000313" key="3">
    <source>
        <dbReference type="Proteomes" id="UP001159641"/>
    </source>
</evidence>